<feature type="compositionally biased region" description="Polar residues" evidence="1">
    <location>
        <begin position="156"/>
        <end position="165"/>
    </location>
</feature>
<accession>A0A286EIL9</accession>
<dbReference type="Proteomes" id="UP000219669">
    <property type="component" value="Unassembled WGS sequence"/>
</dbReference>
<gene>
    <name evidence="2" type="ORF">SAMN02746062_02094</name>
</gene>
<dbReference type="EMBL" id="OCNF01000025">
    <property type="protein sequence ID" value="SOD70771.1"/>
    <property type="molecule type" value="Genomic_DNA"/>
</dbReference>
<keyword evidence="3" id="KW-1185">Reference proteome</keyword>
<evidence type="ECO:0000313" key="2">
    <source>
        <dbReference type="EMBL" id="SOD70771.1"/>
    </source>
</evidence>
<evidence type="ECO:0000313" key="3">
    <source>
        <dbReference type="Proteomes" id="UP000219669"/>
    </source>
</evidence>
<protein>
    <submittedName>
        <fullName evidence="2">Uncharacterized protein</fullName>
    </submittedName>
</protein>
<organism evidence="2 3">
    <name type="scientific">Alysiella filiformis DSM 16848</name>
    <dbReference type="NCBI Taxonomy" id="1120981"/>
    <lineage>
        <taxon>Bacteria</taxon>
        <taxon>Pseudomonadati</taxon>
        <taxon>Pseudomonadota</taxon>
        <taxon>Betaproteobacteria</taxon>
        <taxon>Neisseriales</taxon>
        <taxon>Neisseriaceae</taxon>
        <taxon>Alysiella</taxon>
    </lineage>
</organism>
<feature type="compositionally biased region" description="Basic and acidic residues" evidence="1">
    <location>
        <begin position="124"/>
        <end position="138"/>
    </location>
</feature>
<name>A0A286EIL9_9NEIS</name>
<feature type="compositionally biased region" description="Acidic residues" evidence="1">
    <location>
        <begin position="114"/>
        <end position="123"/>
    </location>
</feature>
<sequence length="298" mass="33473">MTSYLLIDLDKSSVGCVAPTGETRQVFLFAKKKNNRQLAQAFAAAHPQVAFVKVGKDEKLAEILSNQLKKLLKSQPEARFLIDSPRKKVVKLVDKLLNRFPEANVMLLDVVQNDEENESDESENDKNPTHSSEPKKETNPSQGQFNPPLTKLPEMQQPQKNSGSKTKSKQPKIPVAKKPSLLPKESPNWKNSLSESSMLKQQILLDKVAKNHDDKDGDETDESAFAYLLSRLNEAIEVLTKGYPKKKEQVLGELMQALQVSHSEAEMMFKNLVSNGMMKLENGNMVKITNLIHLLKLK</sequence>
<dbReference type="RefSeq" id="WP_097115044.1">
    <property type="nucleotide sequence ID" value="NZ_CP083931.1"/>
</dbReference>
<reference evidence="2 3" key="1">
    <citation type="submission" date="2017-09" db="EMBL/GenBank/DDBJ databases">
        <authorList>
            <person name="Ehlers B."/>
            <person name="Leendertz F.H."/>
        </authorList>
    </citation>
    <scope>NUCLEOTIDE SEQUENCE [LARGE SCALE GENOMIC DNA]</scope>
    <source>
        <strain evidence="2 3">DSM 16848</strain>
    </source>
</reference>
<evidence type="ECO:0000256" key="1">
    <source>
        <dbReference type="SAM" id="MobiDB-lite"/>
    </source>
</evidence>
<dbReference type="AlphaFoldDB" id="A0A286EIL9"/>
<proteinExistence type="predicted"/>
<feature type="region of interest" description="Disordered" evidence="1">
    <location>
        <begin position="114"/>
        <end position="195"/>
    </location>
</feature>